<dbReference type="Proteomes" id="UP001293593">
    <property type="component" value="Unassembled WGS sequence"/>
</dbReference>
<feature type="chain" id="PRO_5042278910" evidence="2">
    <location>
        <begin position="22"/>
        <end position="157"/>
    </location>
</feature>
<feature type="region of interest" description="Disordered" evidence="1">
    <location>
        <begin position="71"/>
        <end position="109"/>
    </location>
</feature>
<organism evidence="3 4">
    <name type="scientific">Acacia crassicarpa</name>
    <name type="common">northern wattle</name>
    <dbReference type="NCBI Taxonomy" id="499986"/>
    <lineage>
        <taxon>Eukaryota</taxon>
        <taxon>Viridiplantae</taxon>
        <taxon>Streptophyta</taxon>
        <taxon>Embryophyta</taxon>
        <taxon>Tracheophyta</taxon>
        <taxon>Spermatophyta</taxon>
        <taxon>Magnoliopsida</taxon>
        <taxon>eudicotyledons</taxon>
        <taxon>Gunneridae</taxon>
        <taxon>Pentapetalae</taxon>
        <taxon>rosids</taxon>
        <taxon>fabids</taxon>
        <taxon>Fabales</taxon>
        <taxon>Fabaceae</taxon>
        <taxon>Caesalpinioideae</taxon>
        <taxon>mimosoid clade</taxon>
        <taxon>Acacieae</taxon>
        <taxon>Acacia</taxon>
    </lineage>
</organism>
<dbReference type="InterPro" id="IPR049306">
    <property type="entry name" value="GLV1-2"/>
</dbReference>
<feature type="compositionally biased region" description="Polar residues" evidence="1">
    <location>
        <begin position="74"/>
        <end position="83"/>
    </location>
</feature>
<proteinExistence type="predicted"/>
<sequence>MRPSLVFSLLLLSLLLAKVQGIRLDRESLAAVQQQKHHDDEEGNLMEKSEGEADDEVILCKDEQCTGKVKSRKLVTTSISSSHELPKNKEKKEGDDGAHSSVNGNTTRMVKLDGKEGGIKVQTLATSELHNHEQYPDLVDIAEMDYSPARRKTPIHN</sequence>
<evidence type="ECO:0000256" key="1">
    <source>
        <dbReference type="SAM" id="MobiDB-lite"/>
    </source>
</evidence>
<gene>
    <name evidence="3" type="ORF">QN277_007061</name>
</gene>
<evidence type="ECO:0000313" key="3">
    <source>
        <dbReference type="EMBL" id="KAK4257481.1"/>
    </source>
</evidence>
<dbReference type="EMBL" id="JAWXYG010000012">
    <property type="protein sequence ID" value="KAK4257481.1"/>
    <property type="molecule type" value="Genomic_DNA"/>
</dbReference>
<feature type="signal peptide" evidence="2">
    <location>
        <begin position="1"/>
        <end position="21"/>
    </location>
</feature>
<name>A0AAE1ITV0_9FABA</name>
<evidence type="ECO:0000256" key="2">
    <source>
        <dbReference type="SAM" id="SignalP"/>
    </source>
</evidence>
<dbReference type="AlphaFoldDB" id="A0AAE1ITV0"/>
<evidence type="ECO:0000313" key="4">
    <source>
        <dbReference type="Proteomes" id="UP001293593"/>
    </source>
</evidence>
<keyword evidence="4" id="KW-1185">Reference proteome</keyword>
<dbReference type="Pfam" id="PF21529">
    <property type="entry name" value="GLV1-2"/>
    <property type="match status" value="1"/>
</dbReference>
<comment type="caution">
    <text evidence="3">The sequence shown here is derived from an EMBL/GenBank/DDBJ whole genome shotgun (WGS) entry which is preliminary data.</text>
</comment>
<reference evidence="3" key="1">
    <citation type="submission" date="2023-10" db="EMBL/GenBank/DDBJ databases">
        <title>Chromosome-level genome of the transformable northern wattle, Acacia crassicarpa.</title>
        <authorList>
            <person name="Massaro I."/>
            <person name="Sinha N.R."/>
            <person name="Poethig S."/>
            <person name="Leichty A.R."/>
        </authorList>
    </citation>
    <scope>NUCLEOTIDE SEQUENCE</scope>
    <source>
        <strain evidence="3">Acra3RX</strain>
        <tissue evidence="3">Leaf</tissue>
    </source>
</reference>
<feature type="compositionally biased region" description="Basic and acidic residues" evidence="1">
    <location>
        <begin position="84"/>
        <end position="98"/>
    </location>
</feature>
<feature type="region of interest" description="Disordered" evidence="1">
    <location>
        <begin position="33"/>
        <end position="53"/>
    </location>
</feature>
<dbReference type="PANTHER" id="PTHR33743:SF19">
    <property type="entry name" value="PROTEIN GOLVEN 6"/>
    <property type="match status" value="1"/>
</dbReference>
<dbReference type="PANTHER" id="PTHR33743">
    <property type="entry name" value="PROTEIN GOLVEN 6-RELATED"/>
    <property type="match status" value="1"/>
</dbReference>
<accession>A0AAE1ITV0</accession>
<keyword evidence="2" id="KW-0732">Signal</keyword>
<feature type="compositionally biased region" description="Basic and acidic residues" evidence="1">
    <location>
        <begin position="36"/>
        <end position="51"/>
    </location>
</feature>
<protein>
    <submittedName>
        <fullName evidence="3">Uncharacterized protein</fullName>
    </submittedName>
</protein>